<dbReference type="GO" id="GO:0020037">
    <property type="term" value="F:heme binding"/>
    <property type="evidence" value="ECO:0007669"/>
    <property type="project" value="InterPro"/>
</dbReference>
<dbReference type="InterPro" id="IPR036396">
    <property type="entry name" value="Cyt_P450_sf"/>
</dbReference>
<organism evidence="2 3">
    <name type="scientific">Linum trigynum</name>
    <dbReference type="NCBI Taxonomy" id="586398"/>
    <lineage>
        <taxon>Eukaryota</taxon>
        <taxon>Viridiplantae</taxon>
        <taxon>Streptophyta</taxon>
        <taxon>Embryophyta</taxon>
        <taxon>Tracheophyta</taxon>
        <taxon>Spermatophyta</taxon>
        <taxon>Magnoliopsida</taxon>
        <taxon>eudicotyledons</taxon>
        <taxon>Gunneridae</taxon>
        <taxon>Pentapetalae</taxon>
        <taxon>rosids</taxon>
        <taxon>fabids</taxon>
        <taxon>Malpighiales</taxon>
        <taxon>Linaceae</taxon>
        <taxon>Linum</taxon>
    </lineage>
</organism>
<sequence>MKMHDVVFSSSCSPSSASSPSATSGLKRCLMQSPKFFAPSLVAKVVDLKQLIFVLTTTMISRAALGKAPKVMTEKFVEVAEEMAFRLTMEALKGVLLDMFLGGTDTTTSAIEWTIIKVEDFDMRVVYDTLLRKKEKLYHFPTAPTRSR</sequence>
<reference evidence="2 3" key="1">
    <citation type="submission" date="2024-04" db="EMBL/GenBank/DDBJ databases">
        <authorList>
            <person name="Fracassetti M."/>
        </authorList>
    </citation>
    <scope>NUCLEOTIDE SEQUENCE [LARGE SCALE GENOMIC DNA]</scope>
</reference>
<evidence type="ECO:0008006" key="4">
    <source>
        <dbReference type="Google" id="ProtNLM"/>
    </source>
</evidence>
<proteinExistence type="predicted"/>
<feature type="region of interest" description="Disordered" evidence="1">
    <location>
        <begin position="1"/>
        <end position="20"/>
    </location>
</feature>
<dbReference type="SUPFAM" id="SSF48264">
    <property type="entry name" value="Cytochrome P450"/>
    <property type="match status" value="1"/>
</dbReference>
<dbReference type="AlphaFoldDB" id="A0AAV2EQU4"/>
<evidence type="ECO:0000313" key="2">
    <source>
        <dbReference type="EMBL" id="CAL1388179.1"/>
    </source>
</evidence>
<dbReference type="EMBL" id="OZ034818">
    <property type="protein sequence ID" value="CAL1388179.1"/>
    <property type="molecule type" value="Genomic_DNA"/>
</dbReference>
<dbReference type="Gene3D" id="1.10.630.10">
    <property type="entry name" value="Cytochrome P450"/>
    <property type="match status" value="1"/>
</dbReference>
<protein>
    <recommendedName>
        <fullName evidence="4">Cytochrome P450</fullName>
    </recommendedName>
</protein>
<dbReference type="GO" id="GO:0005506">
    <property type="term" value="F:iron ion binding"/>
    <property type="evidence" value="ECO:0007669"/>
    <property type="project" value="InterPro"/>
</dbReference>
<keyword evidence="3" id="KW-1185">Reference proteome</keyword>
<evidence type="ECO:0000256" key="1">
    <source>
        <dbReference type="SAM" id="MobiDB-lite"/>
    </source>
</evidence>
<dbReference type="GO" id="GO:0016705">
    <property type="term" value="F:oxidoreductase activity, acting on paired donors, with incorporation or reduction of molecular oxygen"/>
    <property type="evidence" value="ECO:0007669"/>
    <property type="project" value="InterPro"/>
</dbReference>
<feature type="compositionally biased region" description="Low complexity" evidence="1">
    <location>
        <begin position="9"/>
        <end position="20"/>
    </location>
</feature>
<dbReference type="Proteomes" id="UP001497516">
    <property type="component" value="Chromosome 5"/>
</dbReference>
<gene>
    <name evidence="2" type="ORF">LTRI10_LOCUS29120</name>
</gene>
<evidence type="ECO:0000313" key="3">
    <source>
        <dbReference type="Proteomes" id="UP001497516"/>
    </source>
</evidence>
<name>A0AAV2EQU4_9ROSI</name>
<dbReference type="GO" id="GO:0004497">
    <property type="term" value="F:monooxygenase activity"/>
    <property type="evidence" value="ECO:0007669"/>
    <property type="project" value="InterPro"/>
</dbReference>
<accession>A0AAV2EQU4</accession>